<dbReference type="Proteomes" id="UP000670776">
    <property type="component" value="Unassembled WGS sequence"/>
</dbReference>
<name>A0ABS4BWT9_9FLAO</name>
<comment type="caution">
    <text evidence="1">The sequence shown here is derived from an EMBL/GenBank/DDBJ whole genome shotgun (WGS) entry which is preliminary data.</text>
</comment>
<organism evidence="1 2">
    <name type="scientific">Mariniflexile gromovii</name>
    <dbReference type="NCBI Taxonomy" id="362523"/>
    <lineage>
        <taxon>Bacteria</taxon>
        <taxon>Pseudomonadati</taxon>
        <taxon>Bacteroidota</taxon>
        <taxon>Flavobacteriia</taxon>
        <taxon>Flavobacteriales</taxon>
        <taxon>Flavobacteriaceae</taxon>
        <taxon>Mariniflexile</taxon>
    </lineage>
</organism>
<evidence type="ECO:0000313" key="1">
    <source>
        <dbReference type="EMBL" id="MBP0905060.1"/>
    </source>
</evidence>
<gene>
    <name evidence="1" type="ORF">J8H85_14570</name>
</gene>
<dbReference type="RefSeq" id="WP_209655942.1">
    <property type="nucleotide sequence ID" value="NZ_JAGJCB010000016.1"/>
</dbReference>
<evidence type="ECO:0000313" key="2">
    <source>
        <dbReference type="Proteomes" id="UP000670776"/>
    </source>
</evidence>
<keyword evidence="2" id="KW-1185">Reference proteome</keyword>
<proteinExistence type="predicted"/>
<protein>
    <recommendedName>
        <fullName evidence="3">GNAT family N-acetyltransferase</fullName>
    </recommendedName>
</protein>
<evidence type="ECO:0008006" key="3">
    <source>
        <dbReference type="Google" id="ProtNLM"/>
    </source>
</evidence>
<accession>A0ABS4BWT9</accession>
<reference evidence="1 2" key="1">
    <citation type="submission" date="2021-04" db="EMBL/GenBank/DDBJ databases">
        <title>Mariniflexile gromovii gen. nov., sp. nov., a gliding bacterium isolated from the sea urchin Strongylocentrotus intermedius.</title>
        <authorList>
            <person name="Ko S."/>
            <person name="Le V."/>
            <person name="Ahn C.-Y."/>
            <person name="Oh H.-M."/>
        </authorList>
    </citation>
    <scope>NUCLEOTIDE SEQUENCE [LARGE SCALE GENOMIC DNA]</scope>
    <source>
        <strain evidence="1 2">KCTC 12570</strain>
    </source>
</reference>
<sequence length="176" mass="21215">MRHTTKHIEIKELNLDLFIGELFHDKITDSNNYKELLMNLFKISGFKKPYEKYWLMEYNKMIVGLFIITIKKNNQSAIIKFLILKGDNIPEDDLKMLLRKGVKNAFELYNLNRIQFNYNKSFPLSISKLFINEFNPYPIGFIHLNDEKYVLTRNRFNGIKEQFYKSDYLNYLGRYE</sequence>
<dbReference type="EMBL" id="JAGJCB010000016">
    <property type="protein sequence ID" value="MBP0905060.1"/>
    <property type="molecule type" value="Genomic_DNA"/>
</dbReference>